<keyword evidence="4 8" id="KW-0521">NADP</keyword>
<dbReference type="EMBL" id="LKAJ01000028">
    <property type="protein sequence ID" value="KRG17489.1"/>
    <property type="molecule type" value="Genomic_DNA"/>
</dbReference>
<dbReference type="EMBL" id="LKAJ02000001">
    <property type="protein sequence ID" value="MCS5709819.1"/>
    <property type="molecule type" value="Genomic_DNA"/>
</dbReference>
<dbReference type="HAMAP" id="MF_00222">
    <property type="entry name" value="Shikimate_DH_AroE"/>
    <property type="match status" value="1"/>
</dbReference>
<comment type="caution">
    <text evidence="11">The sequence shown here is derived from an EMBL/GenBank/DDBJ whole genome shotgun (WGS) entry which is preliminary data.</text>
</comment>
<dbReference type="InterPro" id="IPR013708">
    <property type="entry name" value="Shikimate_DH-bd_N"/>
</dbReference>
<dbReference type="GO" id="GO:0005829">
    <property type="term" value="C:cytosol"/>
    <property type="evidence" value="ECO:0007669"/>
    <property type="project" value="TreeGrafter"/>
</dbReference>
<dbReference type="PANTHER" id="PTHR21089">
    <property type="entry name" value="SHIKIMATE DEHYDROGENASE"/>
    <property type="match status" value="1"/>
</dbReference>
<dbReference type="GO" id="GO:0019632">
    <property type="term" value="P:shikimate metabolic process"/>
    <property type="evidence" value="ECO:0007669"/>
    <property type="project" value="InterPro"/>
</dbReference>
<evidence type="ECO:0000256" key="8">
    <source>
        <dbReference type="HAMAP-Rule" id="MF_00222"/>
    </source>
</evidence>
<feature type="domain" description="SDH C-terminal" evidence="10">
    <location>
        <begin position="235"/>
        <end position="265"/>
    </location>
</feature>
<evidence type="ECO:0000256" key="1">
    <source>
        <dbReference type="ARBA" id="ARBA00004871"/>
    </source>
</evidence>
<organism evidence="11">
    <name type="scientific">Candidatus Berkiella aquae</name>
    <dbReference type="NCBI Taxonomy" id="295108"/>
    <lineage>
        <taxon>Bacteria</taxon>
        <taxon>Pseudomonadati</taxon>
        <taxon>Pseudomonadota</taxon>
        <taxon>Gammaproteobacteria</taxon>
        <taxon>Candidatus Berkiellales</taxon>
        <taxon>Candidatus Berkiellaceae</taxon>
        <taxon>Candidatus Berkiella</taxon>
    </lineage>
</organism>
<reference evidence="12" key="3">
    <citation type="submission" date="2021-06" db="EMBL/GenBank/DDBJ databases">
        <title>Genomic Description and Analysis of Intracellular Bacteria, Candidatus Berkiella cookevillensis and Candidatus Berkiella aquae.</title>
        <authorList>
            <person name="Kidane D.T."/>
            <person name="Mehari Y.T."/>
            <person name="Rice F.C."/>
            <person name="Arivett B.A."/>
            <person name="Farone A.L."/>
            <person name="Berk S.G."/>
            <person name="Farone M.B."/>
        </authorList>
    </citation>
    <scope>NUCLEOTIDE SEQUENCE</scope>
    <source>
        <strain evidence="12">HT99</strain>
    </source>
</reference>
<dbReference type="NCBIfam" id="TIGR00507">
    <property type="entry name" value="aroE"/>
    <property type="match status" value="1"/>
</dbReference>
<reference evidence="11" key="1">
    <citation type="submission" date="2015-09" db="EMBL/GenBank/DDBJ databases">
        <title>Draft Genome Sequences of Two Novel Amoeba-resistant Intranuclear Bacteria, Candidatus Berkiella cookevillensis and Candidatus Berkiella aquae.</title>
        <authorList>
            <person name="Mehari Y.T."/>
            <person name="Arivett B.A."/>
            <person name="Farone A.L."/>
            <person name="Gunderson J.H."/>
            <person name="Farone M.B."/>
        </authorList>
    </citation>
    <scope>NUCLEOTIDE SEQUENCE [LARGE SCALE GENOMIC DNA]</scope>
    <source>
        <strain evidence="11">HT99</strain>
    </source>
</reference>
<evidence type="ECO:0000256" key="4">
    <source>
        <dbReference type="ARBA" id="ARBA00022857"/>
    </source>
</evidence>
<dbReference type="Pfam" id="PF08501">
    <property type="entry name" value="Shikimate_dh_N"/>
    <property type="match status" value="1"/>
</dbReference>
<proteinExistence type="inferred from homology"/>
<feature type="binding site" evidence="8">
    <location>
        <begin position="127"/>
        <end position="131"/>
    </location>
    <ligand>
        <name>NADP(+)</name>
        <dbReference type="ChEBI" id="CHEBI:58349"/>
    </ligand>
</feature>
<dbReference type="STRING" id="295108.HT99x_03182"/>
<comment type="caution">
    <text evidence="8">Lacks conserved residue(s) required for the propagation of feature annotation.</text>
</comment>
<dbReference type="UniPathway" id="UPA00053">
    <property type="reaction ID" value="UER00087"/>
</dbReference>
<evidence type="ECO:0000256" key="5">
    <source>
        <dbReference type="ARBA" id="ARBA00023002"/>
    </source>
</evidence>
<comment type="similarity">
    <text evidence="8">Belongs to the shikimate dehydrogenase family.</text>
</comment>
<dbReference type="Pfam" id="PF18317">
    <property type="entry name" value="SDH_C"/>
    <property type="match status" value="1"/>
</dbReference>
<dbReference type="InterPro" id="IPR011342">
    <property type="entry name" value="Shikimate_DH"/>
</dbReference>
<gene>
    <name evidence="8 11" type="primary">aroE</name>
    <name evidence="12" type="ORF">HT99x_000105</name>
    <name evidence="11" type="ORF">HT99x_03182</name>
</gene>
<keyword evidence="3 8" id="KW-0028">Amino-acid biosynthesis</keyword>
<dbReference type="GO" id="GO:0009423">
    <property type="term" value="P:chorismate biosynthetic process"/>
    <property type="evidence" value="ECO:0007669"/>
    <property type="project" value="UniProtKB-UniRule"/>
</dbReference>
<dbReference type="Proteomes" id="UP000051497">
    <property type="component" value="Unassembled WGS sequence"/>
</dbReference>
<feature type="active site" description="Proton acceptor" evidence="8">
    <location>
        <position position="65"/>
    </location>
</feature>
<feature type="binding site" evidence="8">
    <location>
        <position position="102"/>
    </location>
    <ligand>
        <name>shikimate</name>
        <dbReference type="ChEBI" id="CHEBI:36208"/>
    </ligand>
</feature>
<keyword evidence="13" id="KW-1185">Reference proteome</keyword>
<dbReference type="EC" id="1.1.1.25" evidence="2 8"/>
<dbReference type="NCBIfam" id="NF001310">
    <property type="entry name" value="PRK00258.1-2"/>
    <property type="match status" value="1"/>
</dbReference>
<reference evidence="12" key="2">
    <citation type="journal article" date="2016" name="Genome Announc.">
        <title>Draft Genome Sequences of Two Novel Amoeba-Resistant Intranuclear Bacteria, 'Candidatus Berkiella cookevillensis' and 'Candidatus Berkiella aquae'.</title>
        <authorList>
            <person name="Mehari Y.T."/>
            <person name="Arivett B.A."/>
            <person name="Farone A.L."/>
            <person name="Gunderson J.H."/>
            <person name="Farone M.B."/>
        </authorList>
    </citation>
    <scope>NUCLEOTIDE SEQUENCE</scope>
    <source>
        <strain evidence="12">HT99</strain>
    </source>
</reference>
<keyword evidence="5 8" id="KW-0560">Oxidoreductase</keyword>
<evidence type="ECO:0000256" key="7">
    <source>
        <dbReference type="ARBA" id="ARBA00049442"/>
    </source>
</evidence>
<dbReference type="GO" id="GO:0008652">
    <property type="term" value="P:amino acid biosynthetic process"/>
    <property type="evidence" value="ECO:0007669"/>
    <property type="project" value="UniProtKB-KW"/>
</dbReference>
<feature type="binding site" evidence="8">
    <location>
        <position position="212"/>
    </location>
    <ligand>
        <name>shikimate</name>
        <dbReference type="ChEBI" id="CHEBI:36208"/>
    </ligand>
</feature>
<evidence type="ECO:0000259" key="9">
    <source>
        <dbReference type="Pfam" id="PF08501"/>
    </source>
</evidence>
<comment type="catalytic activity">
    <reaction evidence="7 8">
        <text>shikimate + NADP(+) = 3-dehydroshikimate + NADPH + H(+)</text>
        <dbReference type="Rhea" id="RHEA:17737"/>
        <dbReference type="ChEBI" id="CHEBI:15378"/>
        <dbReference type="ChEBI" id="CHEBI:16630"/>
        <dbReference type="ChEBI" id="CHEBI:36208"/>
        <dbReference type="ChEBI" id="CHEBI:57783"/>
        <dbReference type="ChEBI" id="CHEBI:58349"/>
        <dbReference type="EC" id="1.1.1.25"/>
    </reaction>
</comment>
<dbReference type="GO" id="GO:0009073">
    <property type="term" value="P:aromatic amino acid family biosynthetic process"/>
    <property type="evidence" value="ECO:0007669"/>
    <property type="project" value="UniProtKB-KW"/>
</dbReference>
<dbReference type="Gene3D" id="3.40.50.720">
    <property type="entry name" value="NAD(P)-binding Rossmann-like Domain"/>
    <property type="match status" value="1"/>
</dbReference>
<dbReference type="InterPro" id="IPR036291">
    <property type="entry name" value="NAD(P)-bd_dom_sf"/>
</dbReference>
<dbReference type="SUPFAM" id="SSF51735">
    <property type="entry name" value="NAD(P)-binding Rossmann-fold domains"/>
    <property type="match status" value="1"/>
</dbReference>
<evidence type="ECO:0000313" key="13">
    <source>
        <dbReference type="Proteomes" id="UP000051497"/>
    </source>
</evidence>
<dbReference type="InterPro" id="IPR041121">
    <property type="entry name" value="SDH_C"/>
</dbReference>
<evidence type="ECO:0000256" key="6">
    <source>
        <dbReference type="ARBA" id="ARBA00023141"/>
    </source>
</evidence>
<feature type="binding site" evidence="8">
    <location>
        <position position="242"/>
    </location>
    <ligand>
        <name>shikimate</name>
        <dbReference type="ChEBI" id="CHEBI:36208"/>
    </ligand>
</feature>
<dbReference type="AlphaFoldDB" id="A0A0Q9YLX1"/>
<evidence type="ECO:0000313" key="11">
    <source>
        <dbReference type="EMBL" id="KRG17489.1"/>
    </source>
</evidence>
<dbReference type="GO" id="GO:0004764">
    <property type="term" value="F:shikimate 3-dehydrogenase (NADP+) activity"/>
    <property type="evidence" value="ECO:0007669"/>
    <property type="project" value="UniProtKB-UniRule"/>
</dbReference>
<feature type="binding site" evidence="8">
    <location>
        <position position="86"/>
    </location>
    <ligand>
        <name>shikimate</name>
        <dbReference type="ChEBI" id="CHEBI:36208"/>
    </ligand>
</feature>
<dbReference type="InterPro" id="IPR022893">
    <property type="entry name" value="Shikimate_DH_fam"/>
</dbReference>
<dbReference type="PATRIC" id="fig|1590043.3.peg.3238"/>
<feature type="binding site" evidence="8">
    <location>
        <position position="61"/>
    </location>
    <ligand>
        <name>shikimate</name>
        <dbReference type="ChEBI" id="CHEBI:36208"/>
    </ligand>
</feature>
<dbReference type="OrthoDB" id="9776868at2"/>
<comment type="function">
    <text evidence="8">Involved in the biosynthesis of the chorismate, which leads to the biosynthesis of aromatic amino acids. Catalyzes the reversible NADPH linked reduction of 3-dehydroshikimate (DHSA) to yield shikimate (SA).</text>
</comment>
<evidence type="ECO:0000256" key="2">
    <source>
        <dbReference type="ARBA" id="ARBA00012962"/>
    </source>
</evidence>
<comment type="subunit">
    <text evidence="8">Homodimer.</text>
</comment>
<feature type="domain" description="Shikimate dehydrogenase substrate binding N-terminal" evidence="9">
    <location>
        <begin position="6"/>
        <end position="88"/>
    </location>
</feature>
<protein>
    <recommendedName>
        <fullName evidence="2 8">Shikimate dehydrogenase (NADP(+))</fullName>
        <shortName evidence="8">SDH</shortName>
        <ecNumber evidence="2 8">1.1.1.25</ecNumber>
    </recommendedName>
</protein>
<feature type="binding site" evidence="8">
    <location>
        <position position="235"/>
    </location>
    <ligand>
        <name>NADP(+)</name>
        <dbReference type="ChEBI" id="CHEBI:58349"/>
    </ligand>
</feature>
<dbReference type="CDD" id="cd01065">
    <property type="entry name" value="NAD_bind_Shikimate_DH"/>
    <property type="match status" value="1"/>
</dbReference>
<accession>A0A0Q9YLX1</accession>
<dbReference type="GO" id="GO:0050661">
    <property type="term" value="F:NADP binding"/>
    <property type="evidence" value="ECO:0007669"/>
    <property type="project" value="InterPro"/>
</dbReference>
<sequence length="266" mass="29528">MFEFAVFGDPISHSLSPQIHEAFGKQFDLKIRYERIHTRAGELQIALAKFKQQGGLGANITVPLKHEAFQLCQQVSARATKAQAVNTIGWTEQGELWGDNTDGEGLIRDLTVNHQLTLTHKSILLLGSGGAAAGILEPLLSFSPSLTVASRDLEKAKKMLPFKIKSVLYEMLADEENVFDYIINATSASLYNEIPPIPLHYFEKTCCIDLAYRLKEPTVFLQVAKDHGASYIYDGLGMLVEQAALGFAKWHAKVPETQSVIKQLRQ</sequence>
<evidence type="ECO:0000256" key="3">
    <source>
        <dbReference type="ARBA" id="ARBA00022605"/>
    </source>
</evidence>
<dbReference type="PANTHER" id="PTHR21089:SF1">
    <property type="entry name" value="BIFUNCTIONAL 3-DEHYDROQUINATE DEHYDRATASE_SHIKIMATE DEHYDROGENASE, CHLOROPLASTIC"/>
    <property type="match status" value="1"/>
</dbReference>
<evidence type="ECO:0000259" key="10">
    <source>
        <dbReference type="Pfam" id="PF18317"/>
    </source>
</evidence>
<keyword evidence="6 8" id="KW-0057">Aromatic amino acid biosynthesis</keyword>
<feature type="binding site" evidence="8">
    <location>
        <begin position="14"/>
        <end position="16"/>
    </location>
    <ligand>
        <name>shikimate</name>
        <dbReference type="ChEBI" id="CHEBI:36208"/>
    </ligand>
</feature>
<evidence type="ECO:0000313" key="12">
    <source>
        <dbReference type="EMBL" id="MCS5709819.1"/>
    </source>
</evidence>
<dbReference type="RefSeq" id="WP_075067761.1">
    <property type="nucleotide sequence ID" value="NZ_LKAJ02000001.1"/>
</dbReference>
<feature type="binding site" evidence="8">
    <location>
        <position position="210"/>
    </location>
    <ligand>
        <name>NADP(+)</name>
        <dbReference type="ChEBI" id="CHEBI:58349"/>
    </ligand>
</feature>
<dbReference type="InterPro" id="IPR046346">
    <property type="entry name" value="Aminoacid_DH-like_N_sf"/>
</dbReference>
<comment type="pathway">
    <text evidence="1 8">Metabolic intermediate biosynthesis; chorismate biosynthesis; chorismate from D-erythrose 4-phosphate and phosphoenolpyruvate: step 4/7.</text>
</comment>
<dbReference type="Gene3D" id="3.40.50.10860">
    <property type="entry name" value="Leucine Dehydrogenase, chain A, domain 1"/>
    <property type="match status" value="1"/>
</dbReference>
<name>A0A0Q9YLX1_9GAMM</name>
<dbReference type="SUPFAM" id="SSF53223">
    <property type="entry name" value="Aminoacid dehydrogenase-like, N-terminal domain"/>
    <property type="match status" value="1"/>
</dbReference>